<keyword evidence="1" id="KW-0479">Metal-binding</keyword>
<dbReference type="InterPro" id="IPR001130">
    <property type="entry name" value="TatD-like"/>
</dbReference>
<gene>
    <name evidence="3" type="ORF">HGA03_01285</name>
</gene>
<dbReference type="GO" id="GO:0046872">
    <property type="term" value="F:metal ion binding"/>
    <property type="evidence" value="ECO:0007669"/>
    <property type="project" value="UniProtKB-KW"/>
</dbReference>
<feature type="binding site" evidence="1">
    <location>
        <position position="266"/>
    </location>
    <ligand>
        <name>a divalent metal cation</name>
        <dbReference type="ChEBI" id="CHEBI:60240"/>
        <label>1</label>
    </ligand>
</feature>
<evidence type="ECO:0000256" key="1">
    <source>
        <dbReference type="PIRSR" id="PIRSR005902-1"/>
    </source>
</evidence>
<dbReference type="GO" id="GO:0005829">
    <property type="term" value="C:cytosol"/>
    <property type="evidence" value="ECO:0007669"/>
    <property type="project" value="TreeGrafter"/>
</dbReference>
<feature type="region of interest" description="Disordered" evidence="2">
    <location>
        <begin position="1"/>
        <end position="25"/>
    </location>
</feature>
<dbReference type="CDD" id="cd01310">
    <property type="entry name" value="TatD_DNAse"/>
    <property type="match status" value="1"/>
</dbReference>
<name>A0A7X6QXP9_9CELL</name>
<accession>A0A7X6QXP9</accession>
<dbReference type="PANTHER" id="PTHR46124">
    <property type="entry name" value="D-AMINOACYL-TRNA DEACYLASE"/>
    <property type="match status" value="1"/>
</dbReference>
<evidence type="ECO:0000313" key="3">
    <source>
        <dbReference type="EMBL" id="NKY21295.1"/>
    </source>
</evidence>
<organism evidence="3 4">
    <name type="scientific">Cellulomonas denverensis</name>
    <dbReference type="NCBI Taxonomy" id="264297"/>
    <lineage>
        <taxon>Bacteria</taxon>
        <taxon>Bacillati</taxon>
        <taxon>Actinomycetota</taxon>
        <taxon>Actinomycetes</taxon>
        <taxon>Micrococcales</taxon>
        <taxon>Cellulomonadaceae</taxon>
        <taxon>Cellulomonas</taxon>
    </lineage>
</organism>
<feature type="binding site" evidence="1">
    <location>
        <position position="216"/>
    </location>
    <ligand>
        <name>a divalent metal cation</name>
        <dbReference type="ChEBI" id="CHEBI:60240"/>
        <label>2</label>
    </ligand>
</feature>
<feature type="compositionally biased region" description="Pro residues" evidence="2">
    <location>
        <begin position="11"/>
        <end position="21"/>
    </location>
</feature>
<feature type="binding site" evidence="1">
    <location>
        <position position="155"/>
    </location>
    <ligand>
        <name>a divalent metal cation</name>
        <dbReference type="ChEBI" id="CHEBI:60240"/>
        <label>1</label>
    </ligand>
</feature>
<proteinExistence type="predicted"/>
<dbReference type="Pfam" id="PF01026">
    <property type="entry name" value="TatD_DNase"/>
    <property type="match status" value="1"/>
</dbReference>
<feature type="binding site" evidence="1">
    <location>
        <position position="192"/>
    </location>
    <ligand>
        <name>a divalent metal cation</name>
        <dbReference type="ChEBI" id="CHEBI:60240"/>
        <label>2</label>
    </ligand>
</feature>
<reference evidence="3 4" key="1">
    <citation type="submission" date="2020-04" db="EMBL/GenBank/DDBJ databases">
        <title>MicrobeNet Type strains.</title>
        <authorList>
            <person name="Nicholson A.C."/>
        </authorList>
    </citation>
    <scope>NUCLEOTIDE SEQUENCE [LARGE SCALE GENOMIC DNA]</scope>
    <source>
        <strain evidence="3 4">ATCC BAA-788</strain>
    </source>
</reference>
<dbReference type="SUPFAM" id="SSF51556">
    <property type="entry name" value="Metallo-dependent hydrolases"/>
    <property type="match status" value="1"/>
</dbReference>
<dbReference type="AlphaFoldDB" id="A0A7X6QXP9"/>
<keyword evidence="4" id="KW-1185">Reference proteome</keyword>
<dbReference type="PIRSF" id="PIRSF005902">
    <property type="entry name" value="DNase_TatD"/>
    <property type="match status" value="1"/>
</dbReference>
<dbReference type="EMBL" id="JAAXOX010000001">
    <property type="protein sequence ID" value="NKY21295.1"/>
    <property type="molecule type" value="Genomic_DNA"/>
</dbReference>
<dbReference type="InterPro" id="IPR032466">
    <property type="entry name" value="Metal_Hydrolase"/>
</dbReference>
<evidence type="ECO:0000313" key="4">
    <source>
        <dbReference type="Proteomes" id="UP000581206"/>
    </source>
</evidence>
<keyword evidence="3" id="KW-0378">Hydrolase</keyword>
<dbReference type="GO" id="GO:0016788">
    <property type="term" value="F:hydrolase activity, acting on ester bonds"/>
    <property type="evidence" value="ECO:0007669"/>
    <property type="project" value="InterPro"/>
</dbReference>
<evidence type="ECO:0000256" key="2">
    <source>
        <dbReference type="SAM" id="MobiDB-lite"/>
    </source>
</evidence>
<dbReference type="Proteomes" id="UP000581206">
    <property type="component" value="Unassembled WGS sequence"/>
</dbReference>
<dbReference type="Gene3D" id="3.20.20.140">
    <property type="entry name" value="Metal-dependent hydrolases"/>
    <property type="match status" value="1"/>
</dbReference>
<protein>
    <submittedName>
        <fullName evidence="3">TatD family hydrolase</fullName>
    </submittedName>
</protein>
<dbReference type="RefSeq" id="WP_168628406.1">
    <property type="nucleotide sequence ID" value="NZ_BONL01000003.1"/>
</dbReference>
<dbReference type="PANTHER" id="PTHR46124:SF2">
    <property type="entry name" value="D-AMINOACYL-TRNA DEACYLASE"/>
    <property type="match status" value="1"/>
</dbReference>
<sequence>MSRKRREPGWPAAPEPLPSPVPDNHTHLESVLGVREEPGPATLDQHLDLAASVGVPRMVQVGCDLDAVAWTDAVLRADAGEQVIAPVPLRAGRRALLGAVAIHPNEAVLHAGVHEVAPDGLDPDPRPRHATSLDDALAAVEQVARGNDRVRAIGETGLDFFRAGPRGRAVQREAFRAHIALAKELGLALQIHDRDAHQDVVELLRRDGAPERTVFHCFSGGPALAEVCAAEGWFASFAGPVTFGANDDLRAALRRMPPDLVLVETDAPYLTAHPLRGRPNAPYLVPLTVRRIAAELGEDLDAVCRRLTTTTERVYGTW</sequence>
<comment type="caution">
    <text evidence="3">The sequence shown here is derived from an EMBL/GenBank/DDBJ whole genome shotgun (WGS) entry which is preliminary data.</text>
</comment>